<keyword evidence="1" id="KW-0812">Transmembrane</keyword>
<dbReference type="RefSeq" id="WP_275116990.1">
    <property type="nucleotide sequence ID" value="NZ_JAOTPO010000002.1"/>
</dbReference>
<sequence>MIYIVSYFIGVSIVSFLLMGLDKRRAVNGDQRISERTLLLFAFIGGSVGIYFGMKQFRHKTKKPKFNLGIPVIIVGQVILLFFLYY</sequence>
<reference evidence="2" key="1">
    <citation type="submission" date="2024-05" db="EMBL/GenBank/DDBJ databases">
        <title>Alkalihalobacillus sp. strain MEB203 novel alkaliphilic bacterium from Lonar Lake, India.</title>
        <authorList>
            <person name="Joshi A."/>
            <person name="Thite S."/>
            <person name="Mengade P."/>
        </authorList>
    </citation>
    <scope>NUCLEOTIDE SEQUENCE</scope>
    <source>
        <strain evidence="2">MEB 203</strain>
    </source>
</reference>
<dbReference type="Proteomes" id="UP001148125">
    <property type="component" value="Unassembled WGS sequence"/>
</dbReference>
<gene>
    <name evidence="2" type="ORF">N7Z68_03095</name>
</gene>
<dbReference type="Pfam" id="PF06961">
    <property type="entry name" value="DUF1294"/>
    <property type="match status" value="1"/>
</dbReference>
<name>A0ABT5VA68_9BACI</name>
<evidence type="ECO:0000313" key="3">
    <source>
        <dbReference type="Proteomes" id="UP001148125"/>
    </source>
</evidence>
<keyword evidence="3" id="KW-1185">Reference proteome</keyword>
<dbReference type="InterPro" id="IPR010718">
    <property type="entry name" value="DUF1294"/>
</dbReference>
<accession>A0ABT5VA68</accession>
<keyword evidence="1" id="KW-0472">Membrane</keyword>
<comment type="caution">
    <text evidence="2">The sequence shown here is derived from an EMBL/GenBank/DDBJ whole genome shotgun (WGS) entry which is preliminary data.</text>
</comment>
<feature type="transmembrane region" description="Helical" evidence="1">
    <location>
        <begin position="33"/>
        <end position="54"/>
    </location>
</feature>
<protein>
    <submittedName>
        <fullName evidence="2">DUF1294 domain-containing protein</fullName>
    </submittedName>
</protein>
<dbReference type="EMBL" id="JAOTPO010000002">
    <property type="protein sequence ID" value="MDE5412357.1"/>
    <property type="molecule type" value="Genomic_DNA"/>
</dbReference>
<keyword evidence="1" id="KW-1133">Transmembrane helix</keyword>
<proteinExistence type="predicted"/>
<evidence type="ECO:0000256" key="1">
    <source>
        <dbReference type="SAM" id="Phobius"/>
    </source>
</evidence>
<organism evidence="2 3">
    <name type="scientific">Alkalihalobacterium chitinilyticum</name>
    <dbReference type="NCBI Taxonomy" id="2980103"/>
    <lineage>
        <taxon>Bacteria</taxon>
        <taxon>Bacillati</taxon>
        <taxon>Bacillota</taxon>
        <taxon>Bacilli</taxon>
        <taxon>Bacillales</taxon>
        <taxon>Bacillaceae</taxon>
        <taxon>Alkalihalobacterium</taxon>
    </lineage>
</organism>
<feature type="transmembrane region" description="Helical" evidence="1">
    <location>
        <begin position="66"/>
        <end position="85"/>
    </location>
</feature>
<feature type="transmembrane region" description="Helical" evidence="1">
    <location>
        <begin position="5"/>
        <end position="21"/>
    </location>
</feature>
<evidence type="ECO:0000313" key="2">
    <source>
        <dbReference type="EMBL" id="MDE5412357.1"/>
    </source>
</evidence>